<dbReference type="InterPro" id="IPR012094">
    <property type="entry name" value="tRNA_Ile_lys_synt"/>
</dbReference>
<comment type="subcellular location">
    <subcellularLocation>
        <location evidence="6">Cytoplasm</location>
    </subcellularLocation>
</comment>
<evidence type="ECO:0000256" key="5">
    <source>
        <dbReference type="ARBA" id="ARBA00048539"/>
    </source>
</evidence>
<sequence length="334" mass="35065">MSLHPAVAAVRLAVRRELARAAGSAGRAGGSDQPRVLVACSGGADSLALLSATVFEGHKLGWRVIGVTVDHGLQEGSGAQAARVVEQMAALGCDETASARVRVEVAGEGIEAAARRARYDVLEQMRAHFGAELVLLGHTRDDQAETVLLGLTRGSGGRSLAGMRRAFDHYARPLLDVSRDDTVTACQVEGLEIWDDPHNEDLGFTRVRVRRLVLPLLEEELGPGVAATLARTADQLRDDVEALDELAAGAAAVLVTADGVDLAGLRAEPRAIASRVLRAAAVDAGAIDAELFHVHVGALLDLATGRVRGEVQLPGHLTAYVADGRLAFRRTTAG</sequence>
<keyword evidence="4 6" id="KW-0067">ATP-binding</keyword>
<keyword evidence="9" id="KW-1185">Reference proteome</keyword>
<dbReference type="Pfam" id="PF01171">
    <property type="entry name" value="ATP_bind_3"/>
    <property type="match status" value="1"/>
</dbReference>
<evidence type="ECO:0000259" key="7">
    <source>
        <dbReference type="Pfam" id="PF01171"/>
    </source>
</evidence>
<evidence type="ECO:0000256" key="1">
    <source>
        <dbReference type="ARBA" id="ARBA00022598"/>
    </source>
</evidence>
<dbReference type="InterPro" id="IPR014729">
    <property type="entry name" value="Rossmann-like_a/b/a_fold"/>
</dbReference>
<dbReference type="EMBL" id="BMNI01000005">
    <property type="protein sequence ID" value="GGO90843.1"/>
    <property type="molecule type" value="Genomic_DNA"/>
</dbReference>
<evidence type="ECO:0000256" key="3">
    <source>
        <dbReference type="ARBA" id="ARBA00022741"/>
    </source>
</evidence>
<dbReference type="NCBIfam" id="TIGR02432">
    <property type="entry name" value="lysidine_TilS_N"/>
    <property type="match status" value="1"/>
</dbReference>
<dbReference type="PANTHER" id="PTHR43033:SF1">
    <property type="entry name" value="TRNA(ILE)-LYSIDINE SYNTHASE-RELATED"/>
    <property type="match status" value="1"/>
</dbReference>
<feature type="domain" description="tRNA(Ile)-lysidine/2-thiocytidine synthase N-terminal" evidence="7">
    <location>
        <begin position="36"/>
        <end position="211"/>
    </location>
</feature>
<evidence type="ECO:0000313" key="8">
    <source>
        <dbReference type="EMBL" id="GGO90843.1"/>
    </source>
</evidence>
<dbReference type="HAMAP" id="MF_01161">
    <property type="entry name" value="tRNA_Ile_lys_synt"/>
    <property type="match status" value="1"/>
</dbReference>
<feature type="binding site" evidence="6">
    <location>
        <begin position="41"/>
        <end position="46"/>
    </location>
    <ligand>
        <name>ATP</name>
        <dbReference type="ChEBI" id="CHEBI:30616"/>
    </ligand>
</feature>
<keyword evidence="3 6" id="KW-0547">Nucleotide-binding</keyword>
<dbReference type="InterPro" id="IPR012795">
    <property type="entry name" value="tRNA_Ile_lys_synt_N"/>
</dbReference>
<comment type="function">
    <text evidence="6">Ligates lysine onto the cytidine present at position 34 of the AUA codon-specific tRNA(Ile) that contains the anticodon CAU, in an ATP-dependent manner. Cytidine is converted to lysidine, thus changing the amino acid specificity of the tRNA from methionine to isoleucine.</text>
</comment>
<name>A0ABQ2NDB5_9ACTN</name>
<reference evidence="9" key="1">
    <citation type="journal article" date="2019" name="Int. J. Syst. Evol. Microbiol.">
        <title>The Global Catalogue of Microorganisms (GCM) 10K type strain sequencing project: providing services to taxonomists for standard genome sequencing and annotation.</title>
        <authorList>
            <consortium name="The Broad Institute Genomics Platform"/>
            <consortium name="The Broad Institute Genome Sequencing Center for Infectious Disease"/>
            <person name="Wu L."/>
            <person name="Ma J."/>
        </authorList>
    </citation>
    <scope>NUCLEOTIDE SEQUENCE [LARGE SCALE GENOMIC DNA]</scope>
    <source>
        <strain evidence="9">CGMCC 4.7371</strain>
    </source>
</reference>
<comment type="domain">
    <text evidence="6">The N-terminal region contains the highly conserved SGGXDS motif, predicted to be a P-loop motif involved in ATP binding.</text>
</comment>
<comment type="similarity">
    <text evidence="6">Belongs to the tRNA(Ile)-lysidine synthase family.</text>
</comment>
<dbReference type="Proteomes" id="UP000655410">
    <property type="component" value="Unassembled WGS sequence"/>
</dbReference>
<comment type="catalytic activity">
    <reaction evidence="5 6">
        <text>cytidine(34) in tRNA(Ile2) + L-lysine + ATP = lysidine(34) in tRNA(Ile2) + AMP + diphosphate + H(+)</text>
        <dbReference type="Rhea" id="RHEA:43744"/>
        <dbReference type="Rhea" id="RHEA-COMP:10625"/>
        <dbReference type="Rhea" id="RHEA-COMP:10670"/>
        <dbReference type="ChEBI" id="CHEBI:15378"/>
        <dbReference type="ChEBI" id="CHEBI:30616"/>
        <dbReference type="ChEBI" id="CHEBI:32551"/>
        <dbReference type="ChEBI" id="CHEBI:33019"/>
        <dbReference type="ChEBI" id="CHEBI:82748"/>
        <dbReference type="ChEBI" id="CHEBI:83665"/>
        <dbReference type="ChEBI" id="CHEBI:456215"/>
        <dbReference type="EC" id="6.3.4.19"/>
    </reaction>
</comment>
<dbReference type="SUPFAM" id="SSF52402">
    <property type="entry name" value="Adenine nucleotide alpha hydrolases-like"/>
    <property type="match status" value="1"/>
</dbReference>
<keyword evidence="2 6" id="KW-0819">tRNA processing</keyword>
<comment type="caution">
    <text evidence="8">The sequence shown here is derived from an EMBL/GenBank/DDBJ whole genome shotgun (WGS) entry which is preliminary data.</text>
</comment>
<keyword evidence="1 6" id="KW-0436">Ligase</keyword>
<dbReference type="SUPFAM" id="SSF82829">
    <property type="entry name" value="MesJ substrate recognition domain-like"/>
    <property type="match status" value="1"/>
</dbReference>
<dbReference type="Gene3D" id="1.20.59.20">
    <property type="match status" value="1"/>
</dbReference>
<proteinExistence type="inferred from homology"/>
<organism evidence="8 9">
    <name type="scientific">Nocardioides phosphati</name>
    <dbReference type="NCBI Taxonomy" id="1867775"/>
    <lineage>
        <taxon>Bacteria</taxon>
        <taxon>Bacillati</taxon>
        <taxon>Actinomycetota</taxon>
        <taxon>Actinomycetes</taxon>
        <taxon>Propionibacteriales</taxon>
        <taxon>Nocardioidaceae</taxon>
        <taxon>Nocardioides</taxon>
    </lineage>
</organism>
<protein>
    <recommendedName>
        <fullName evidence="6">tRNA(Ile)-lysidine synthase</fullName>
        <ecNumber evidence="6">6.3.4.19</ecNumber>
    </recommendedName>
    <alternativeName>
        <fullName evidence="6">tRNA(Ile)-2-lysyl-cytidine synthase</fullName>
    </alternativeName>
    <alternativeName>
        <fullName evidence="6">tRNA(Ile)-lysidine synthetase</fullName>
    </alternativeName>
</protein>
<evidence type="ECO:0000256" key="6">
    <source>
        <dbReference type="HAMAP-Rule" id="MF_01161"/>
    </source>
</evidence>
<accession>A0ABQ2NDB5</accession>
<dbReference type="CDD" id="cd01992">
    <property type="entry name" value="TilS_N"/>
    <property type="match status" value="1"/>
</dbReference>
<evidence type="ECO:0000256" key="4">
    <source>
        <dbReference type="ARBA" id="ARBA00022840"/>
    </source>
</evidence>
<evidence type="ECO:0000313" key="9">
    <source>
        <dbReference type="Proteomes" id="UP000655410"/>
    </source>
</evidence>
<keyword evidence="6" id="KW-0963">Cytoplasm</keyword>
<dbReference type="InterPro" id="IPR011063">
    <property type="entry name" value="TilS/TtcA_N"/>
</dbReference>
<dbReference type="PANTHER" id="PTHR43033">
    <property type="entry name" value="TRNA(ILE)-LYSIDINE SYNTHASE-RELATED"/>
    <property type="match status" value="1"/>
</dbReference>
<dbReference type="RefSeq" id="WP_188784207.1">
    <property type="nucleotide sequence ID" value="NZ_BMNI01000005.1"/>
</dbReference>
<gene>
    <name evidence="6 8" type="primary">tilS</name>
    <name evidence="8" type="ORF">GCM10011584_23570</name>
</gene>
<dbReference type="EC" id="6.3.4.19" evidence="6"/>
<evidence type="ECO:0000256" key="2">
    <source>
        <dbReference type="ARBA" id="ARBA00022694"/>
    </source>
</evidence>
<dbReference type="Gene3D" id="3.40.50.620">
    <property type="entry name" value="HUPs"/>
    <property type="match status" value="1"/>
</dbReference>